<dbReference type="AlphaFoldDB" id="A0A5C8ZUM6"/>
<protein>
    <submittedName>
        <fullName evidence="2">RES family NAD+ phosphorylase</fullName>
    </submittedName>
</protein>
<feature type="domain" description="RES" evidence="1">
    <location>
        <begin position="65"/>
        <end position="202"/>
    </location>
</feature>
<sequence length="246" mass="27391">MDPQLLRTSATSGHIWRIVEYQEEAATRNITRSAAEQDRLEQLLDAHKPAYPPSSLHLHWILRAPFRYPPLRHGSRFGRHTEMGILYGARERETAMVESAVYLWLFQQGLSDLGPLDVISDGRSALHFAVSHSRSADLTAAALDTWHSRISDPADYHFSQQLGSVHREAGSGLLWFHSARWPAGVNCAVIDPLAIGANTVPVQSQWNLRIDMTACWWGRPGGESFEVHYSDVADASGRIPHPALAA</sequence>
<organism evidence="2 3">
    <name type="scientific">Parahaliea aestuarii</name>
    <dbReference type="NCBI Taxonomy" id="1852021"/>
    <lineage>
        <taxon>Bacteria</taxon>
        <taxon>Pseudomonadati</taxon>
        <taxon>Pseudomonadota</taxon>
        <taxon>Gammaproteobacteria</taxon>
        <taxon>Cellvibrionales</taxon>
        <taxon>Halieaceae</taxon>
        <taxon>Parahaliea</taxon>
    </lineage>
</organism>
<dbReference type="Proteomes" id="UP000321933">
    <property type="component" value="Unassembled WGS sequence"/>
</dbReference>
<dbReference type="EMBL" id="VRYZ01000005">
    <property type="protein sequence ID" value="TXS91167.1"/>
    <property type="molecule type" value="Genomic_DNA"/>
</dbReference>
<reference evidence="2 3" key="1">
    <citation type="submission" date="2019-08" db="EMBL/GenBank/DDBJ databases">
        <title>Parahaliea maris sp. nov., isolated from the surface seawater.</title>
        <authorList>
            <person name="Liu Y."/>
        </authorList>
    </citation>
    <scope>NUCLEOTIDE SEQUENCE [LARGE SCALE GENOMIC DNA]</scope>
    <source>
        <strain evidence="2 3">S2-26</strain>
    </source>
</reference>
<dbReference type="OrthoDB" id="9799238at2"/>
<proteinExistence type="predicted"/>
<comment type="caution">
    <text evidence="2">The sequence shown here is derived from an EMBL/GenBank/DDBJ whole genome shotgun (WGS) entry which is preliminary data.</text>
</comment>
<dbReference type="RefSeq" id="WP_148064820.1">
    <property type="nucleotide sequence ID" value="NZ_VRYZ01000005.1"/>
</dbReference>
<evidence type="ECO:0000313" key="3">
    <source>
        <dbReference type="Proteomes" id="UP000321933"/>
    </source>
</evidence>
<name>A0A5C8ZUM6_9GAMM</name>
<dbReference type="SMART" id="SM00953">
    <property type="entry name" value="RES"/>
    <property type="match status" value="1"/>
</dbReference>
<dbReference type="Pfam" id="PF08808">
    <property type="entry name" value="RES"/>
    <property type="match status" value="1"/>
</dbReference>
<evidence type="ECO:0000259" key="1">
    <source>
        <dbReference type="SMART" id="SM00953"/>
    </source>
</evidence>
<gene>
    <name evidence="2" type="ORF">FVW59_13270</name>
</gene>
<evidence type="ECO:0000313" key="2">
    <source>
        <dbReference type="EMBL" id="TXS91167.1"/>
    </source>
</evidence>
<dbReference type="InterPro" id="IPR014914">
    <property type="entry name" value="RES_dom"/>
</dbReference>
<keyword evidence="3" id="KW-1185">Reference proteome</keyword>
<accession>A0A5C8ZUM6</accession>